<evidence type="ECO:0000313" key="12">
    <source>
        <dbReference type="EMBL" id="WGW11224.1"/>
    </source>
</evidence>
<keyword evidence="4" id="KW-0328">Glycosyltransferase</keyword>
<evidence type="ECO:0000256" key="3">
    <source>
        <dbReference type="ARBA" id="ARBA00006739"/>
    </source>
</evidence>
<evidence type="ECO:0000256" key="2">
    <source>
        <dbReference type="ARBA" id="ARBA00001946"/>
    </source>
</evidence>
<evidence type="ECO:0000256" key="6">
    <source>
        <dbReference type="ARBA" id="ARBA00022842"/>
    </source>
</evidence>
<evidence type="ECO:0000256" key="4">
    <source>
        <dbReference type="ARBA" id="ARBA00022676"/>
    </source>
</evidence>
<dbReference type="EC" id="2.4.1.266" evidence="7"/>
<comment type="similarity">
    <text evidence="3">Belongs to the glycosyltransferase 2 family.</text>
</comment>
<evidence type="ECO:0000256" key="1">
    <source>
        <dbReference type="ARBA" id="ARBA00001936"/>
    </source>
</evidence>
<comment type="cofactor">
    <cofactor evidence="1">
        <name>Mn(2+)</name>
        <dbReference type="ChEBI" id="CHEBI:29035"/>
    </cofactor>
</comment>
<evidence type="ECO:0000259" key="11">
    <source>
        <dbReference type="Pfam" id="PF00535"/>
    </source>
</evidence>
<keyword evidence="6" id="KW-0460">Magnesium</keyword>
<evidence type="ECO:0000256" key="5">
    <source>
        <dbReference type="ARBA" id="ARBA00022679"/>
    </source>
</evidence>
<dbReference type="PANTHER" id="PTHR48090:SF10">
    <property type="entry name" value="GLUCOSYL-3-PHOSPHOGLYCERATE SYNTHASE"/>
    <property type="match status" value="1"/>
</dbReference>
<dbReference type="Proteomes" id="UP001209083">
    <property type="component" value="Chromosome"/>
</dbReference>
<proteinExistence type="inferred from homology"/>
<keyword evidence="5" id="KW-0808">Transferase</keyword>
<accession>A0ABY8QQG1</accession>
<keyword evidence="13" id="KW-1185">Reference proteome</keyword>
<feature type="domain" description="Glycosyltransferase 2-like" evidence="11">
    <location>
        <begin position="8"/>
        <end position="80"/>
    </location>
</feature>
<dbReference type="InterPro" id="IPR029044">
    <property type="entry name" value="Nucleotide-diphossugar_trans"/>
</dbReference>
<dbReference type="InterPro" id="IPR001173">
    <property type="entry name" value="Glyco_trans_2-like"/>
</dbReference>
<sequence length="250" mass="26364">MTETKLAVVIPAKDEAERIAATVASAKAIPRTDLVIVVDDGSSDDTGKRAAAAGATVITHPRNRGKAAAMMTGALAVKNRDISTAPGSDDDAAARFRALLFIDADLGETAVNTAPLAAPVTSGHADMTIAILPRQSAAGGGFGFVVGLAAKGIRELSGFEATQPLSGMRCLSREAYEAALPLASGWGVETGLTIDLVTQGFRVQEVECALQHRVTGKNFKAQLHRAMQYKDVWRALAVRRKRARKTRNSQ</sequence>
<dbReference type="SUPFAM" id="SSF53448">
    <property type="entry name" value="Nucleotide-diphospho-sugar transferases"/>
    <property type="match status" value="1"/>
</dbReference>
<evidence type="ECO:0000256" key="8">
    <source>
        <dbReference type="ARBA" id="ARBA00040894"/>
    </source>
</evidence>
<comment type="catalytic activity">
    <reaction evidence="10">
        <text>an NDP-alpha-D-glucose + (2R)-3-phosphoglycerate = (2R)-2-O-(alpha-D-glucopyranosyl)-3-phospho-glycerate + a ribonucleoside 5'-diphosphate + H(+)</text>
        <dbReference type="Rhea" id="RHEA:47244"/>
        <dbReference type="ChEBI" id="CHEBI:15378"/>
        <dbReference type="ChEBI" id="CHEBI:57930"/>
        <dbReference type="ChEBI" id="CHEBI:58272"/>
        <dbReference type="ChEBI" id="CHEBI:62600"/>
        <dbReference type="ChEBI" id="CHEBI:76533"/>
        <dbReference type="EC" id="2.4.1.266"/>
    </reaction>
    <physiologicalReaction direction="left-to-right" evidence="10">
        <dbReference type="Rhea" id="RHEA:47245"/>
    </physiologicalReaction>
</comment>
<comment type="catalytic activity">
    <reaction evidence="9">
        <text>(2R)-3-phosphoglycerate + UDP-alpha-D-glucose = (2R)-2-O-(alpha-D-glucopyranosyl)-3-phospho-glycerate + UDP + H(+)</text>
        <dbReference type="Rhea" id="RHEA:31319"/>
        <dbReference type="ChEBI" id="CHEBI:15378"/>
        <dbReference type="ChEBI" id="CHEBI:58223"/>
        <dbReference type="ChEBI" id="CHEBI:58272"/>
        <dbReference type="ChEBI" id="CHEBI:58885"/>
        <dbReference type="ChEBI" id="CHEBI:62600"/>
        <dbReference type="EC" id="2.4.1.266"/>
    </reaction>
    <physiologicalReaction direction="left-to-right" evidence="9">
        <dbReference type="Rhea" id="RHEA:31320"/>
    </physiologicalReaction>
</comment>
<reference evidence="12 13" key="1">
    <citation type="submission" date="2023-05" db="EMBL/GenBank/DDBJ databases">
        <title>Lithophilousrod everest ZFBP1038 complete genpme.</title>
        <authorList>
            <person name="Tian M."/>
        </authorList>
    </citation>
    <scope>NUCLEOTIDE SEQUENCE [LARGE SCALE GENOMIC DNA]</scope>
    <source>
        <strain evidence="12 13">ZFBP1038</strain>
    </source>
</reference>
<dbReference type="Pfam" id="PF00535">
    <property type="entry name" value="Glycos_transf_2"/>
    <property type="match status" value="1"/>
</dbReference>
<dbReference type="PANTHER" id="PTHR48090">
    <property type="entry name" value="UNDECAPRENYL-PHOSPHATE 4-DEOXY-4-FORMAMIDO-L-ARABINOSE TRANSFERASE-RELATED"/>
    <property type="match status" value="1"/>
</dbReference>
<dbReference type="InterPro" id="IPR050256">
    <property type="entry name" value="Glycosyltransferase_2"/>
</dbReference>
<organism evidence="12 13">
    <name type="scientific">Saxibacter everestensis</name>
    <dbReference type="NCBI Taxonomy" id="2909229"/>
    <lineage>
        <taxon>Bacteria</taxon>
        <taxon>Bacillati</taxon>
        <taxon>Actinomycetota</taxon>
        <taxon>Actinomycetes</taxon>
        <taxon>Micrococcales</taxon>
        <taxon>Brevibacteriaceae</taxon>
        <taxon>Saxibacter</taxon>
    </lineage>
</organism>
<dbReference type="CDD" id="cd04179">
    <property type="entry name" value="DPM_DPG-synthase_like"/>
    <property type="match status" value="1"/>
</dbReference>
<dbReference type="Gene3D" id="3.90.550.10">
    <property type="entry name" value="Spore Coat Polysaccharide Biosynthesis Protein SpsA, Chain A"/>
    <property type="match status" value="1"/>
</dbReference>
<evidence type="ECO:0000256" key="7">
    <source>
        <dbReference type="ARBA" id="ARBA00039022"/>
    </source>
</evidence>
<name>A0ABY8QQG1_9MICO</name>
<dbReference type="EMBL" id="CP090958">
    <property type="protein sequence ID" value="WGW11224.1"/>
    <property type="molecule type" value="Genomic_DNA"/>
</dbReference>
<protein>
    <recommendedName>
        <fullName evidence="8">Glucosyl-3-phosphoglycerate synthase</fullName>
        <ecNumber evidence="7">2.4.1.266</ecNumber>
    </recommendedName>
</protein>
<dbReference type="RefSeq" id="WP_349638009.1">
    <property type="nucleotide sequence ID" value="NZ_CP090958.1"/>
</dbReference>
<gene>
    <name evidence="12" type="ORF">LWF01_14160</name>
</gene>
<evidence type="ECO:0000256" key="10">
    <source>
        <dbReference type="ARBA" id="ARBA00048997"/>
    </source>
</evidence>
<comment type="cofactor">
    <cofactor evidence="2">
        <name>Mg(2+)</name>
        <dbReference type="ChEBI" id="CHEBI:18420"/>
    </cofactor>
</comment>
<evidence type="ECO:0000256" key="9">
    <source>
        <dbReference type="ARBA" id="ARBA00048689"/>
    </source>
</evidence>
<evidence type="ECO:0000313" key="13">
    <source>
        <dbReference type="Proteomes" id="UP001209083"/>
    </source>
</evidence>